<comment type="similarity">
    <text evidence="2 8">Belongs to the PHP hydrolase family. HisK subfamily.</text>
</comment>
<evidence type="ECO:0000256" key="8">
    <source>
        <dbReference type="RuleBase" id="RU366003"/>
    </source>
</evidence>
<keyword evidence="4 8" id="KW-0028">Amino-acid biosynthesis</keyword>
<dbReference type="EMBL" id="PUFP01000044">
    <property type="protein sequence ID" value="TDG78334.1"/>
    <property type="molecule type" value="Genomic_DNA"/>
</dbReference>
<evidence type="ECO:0000256" key="2">
    <source>
        <dbReference type="ARBA" id="ARBA00009152"/>
    </source>
</evidence>
<accession>A0A4R5NP46</accession>
<evidence type="ECO:0000256" key="5">
    <source>
        <dbReference type="ARBA" id="ARBA00022801"/>
    </source>
</evidence>
<evidence type="ECO:0000256" key="3">
    <source>
        <dbReference type="ARBA" id="ARBA00013085"/>
    </source>
</evidence>
<dbReference type="PANTHER" id="PTHR21039">
    <property type="entry name" value="HISTIDINOL PHOSPHATASE-RELATED"/>
    <property type="match status" value="1"/>
</dbReference>
<evidence type="ECO:0000256" key="4">
    <source>
        <dbReference type="ARBA" id="ARBA00022605"/>
    </source>
</evidence>
<reference evidence="10 11" key="1">
    <citation type="journal article" date="2019" name="Appl. Microbiol. Biotechnol.">
        <title>Uncovering carbohydrate metabolism through a genotype-phenotype association study of 56 lactic acid bacteria genomes.</title>
        <authorList>
            <person name="Buron-Moles G."/>
            <person name="Chailyan A."/>
            <person name="Dolejs I."/>
            <person name="Forster J."/>
            <person name="Miks M.H."/>
        </authorList>
    </citation>
    <scope>NUCLEOTIDE SEQUENCE [LARGE SCALE GENOMIC DNA]</scope>
    <source>
        <strain evidence="10 11">ATCC 4005</strain>
    </source>
</reference>
<dbReference type="InterPro" id="IPR004013">
    <property type="entry name" value="PHP_dom"/>
</dbReference>
<organism evidence="10 11">
    <name type="scientific">Lentilactobacillus buchneri DSM 20057</name>
    <dbReference type="NCBI Taxonomy" id="1423728"/>
    <lineage>
        <taxon>Bacteria</taxon>
        <taxon>Bacillati</taxon>
        <taxon>Bacillota</taxon>
        <taxon>Bacilli</taxon>
        <taxon>Lactobacillales</taxon>
        <taxon>Lactobacillaceae</taxon>
        <taxon>Lentilactobacillus</taxon>
    </lineage>
</organism>
<dbReference type="Gene3D" id="3.20.20.140">
    <property type="entry name" value="Metal-dependent hydrolases"/>
    <property type="match status" value="1"/>
</dbReference>
<dbReference type="GO" id="GO:0004401">
    <property type="term" value="F:histidinol-phosphatase activity"/>
    <property type="evidence" value="ECO:0007669"/>
    <property type="project" value="UniProtKB-UniRule"/>
</dbReference>
<evidence type="ECO:0000256" key="6">
    <source>
        <dbReference type="ARBA" id="ARBA00023102"/>
    </source>
</evidence>
<dbReference type="PANTHER" id="PTHR21039:SF0">
    <property type="entry name" value="HISTIDINOL-PHOSPHATASE"/>
    <property type="match status" value="1"/>
</dbReference>
<dbReference type="NCBIfam" id="TIGR01856">
    <property type="entry name" value="hisJ_fam"/>
    <property type="match status" value="1"/>
</dbReference>
<dbReference type="UniPathway" id="UPA00031">
    <property type="reaction ID" value="UER00013"/>
</dbReference>
<keyword evidence="6 8" id="KW-0368">Histidine biosynthesis</keyword>
<comment type="catalytic activity">
    <reaction evidence="7 8">
        <text>L-histidinol phosphate + H2O = L-histidinol + phosphate</text>
        <dbReference type="Rhea" id="RHEA:14465"/>
        <dbReference type="ChEBI" id="CHEBI:15377"/>
        <dbReference type="ChEBI" id="CHEBI:43474"/>
        <dbReference type="ChEBI" id="CHEBI:57699"/>
        <dbReference type="ChEBI" id="CHEBI:57980"/>
        <dbReference type="EC" id="3.1.3.15"/>
    </reaction>
</comment>
<keyword evidence="5 8" id="KW-0378">Hydrolase</keyword>
<dbReference type="SUPFAM" id="SSF89550">
    <property type="entry name" value="PHP domain-like"/>
    <property type="match status" value="1"/>
</dbReference>
<protein>
    <recommendedName>
        <fullName evidence="3 8">Histidinol-phosphatase</fullName>
        <shortName evidence="8">HolPase</shortName>
        <ecNumber evidence="3 8">3.1.3.15</ecNumber>
    </recommendedName>
</protein>
<dbReference type="Pfam" id="PF02811">
    <property type="entry name" value="PHP"/>
    <property type="match status" value="1"/>
</dbReference>
<proteinExistence type="inferred from homology"/>
<comment type="caution">
    <text evidence="10">The sequence shown here is derived from an EMBL/GenBank/DDBJ whole genome shotgun (WGS) entry which is preliminary data.</text>
</comment>
<evidence type="ECO:0000313" key="10">
    <source>
        <dbReference type="EMBL" id="TDG78334.1"/>
    </source>
</evidence>
<dbReference type="Proteomes" id="UP000295181">
    <property type="component" value="Unassembled WGS sequence"/>
</dbReference>
<dbReference type="AlphaFoldDB" id="A0A4R5NP46"/>
<feature type="domain" description="PHP" evidence="9">
    <location>
        <begin position="14"/>
        <end position="234"/>
    </location>
</feature>
<evidence type="ECO:0000256" key="1">
    <source>
        <dbReference type="ARBA" id="ARBA00004970"/>
    </source>
</evidence>
<evidence type="ECO:0000256" key="7">
    <source>
        <dbReference type="ARBA" id="ARBA00049158"/>
    </source>
</evidence>
<dbReference type="Pfam" id="PF13263">
    <property type="entry name" value="PHP_C"/>
    <property type="match status" value="1"/>
</dbReference>
<dbReference type="NCBIfam" id="NF005996">
    <property type="entry name" value="PRK08123.1"/>
    <property type="match status" value="1"/>
</dbReference>
<dbReference type="InterPro" id="IPR016195">
    <property type="entry name" value="Pol/histidinol_Pase-like"/>
</dbReference>
<dbReference type="CDD" id="cd12110">
    <property type="entry name" value="PHP_HisPPase_Hisj_like"/>
    <property type="match status" value="1"/>
</dbReference>
<evidence type="ECO:0000313" key="11">
    <source>
        <dbReference type="Proteomes" id="UP000295181"/>
    </source>
</evidence>
<comment type="pathway">
    <text evidence="1 8">Amino-acid biosynthesis; L-histidine biosynthesis; L-histidine from 5-phospho-alpha-D-ribose 1-diphosphate: step 8/9.</text>
</comment>
<name>A0A4R5NP46_LENBU</name>
<dbReference type="GO" id="GO:0000105">
    <property type="term" value="P:L-histidine biosynthetic process"/>
    <property type="evidence" value="ECO:0007669"/>
    <property type="project" value="UniProtKB-UniRule"/>
</dbReference>
<dbReference type="GO" id="GO:0005737">
    <property type="term" value="C:cytoplasm"/>
    <property type="evidence" value="ECO:0007669"/>
    <property type="project" value="TreeGrafter"/>
</dbReference>
<evidence type="ECO:0000259" key="9">
    <source>
        <dbReference type="Pfam" id="PF02811"/>
    </source>
</evidence>
<gene>
    <name evidence="10" type="ORF">C5L32_000204</name>
</gene>
<dbReference type="InterPro" id="IPR010140">
    <property type="entry name" value="Histidinol_P_phosphatase_HisJ"/>
</dbReference>
<sequence>MVYERMVIVIKREGHSHTEFCPHGSGDDVELMIQKAIKLGFEEYSITEHAPLPEGLADKYAGKTTGLTEASMAAADLDAYFQKANQMKAKYADQIKINIGFEVDFLPDFVDWTRDFLNEYGPRTTDNILSVHFMQGANDKFWCVDDTVEDFQAGLLSQYPDSQVLYEHYFQTVLASVNADLGPYTPNRIGHMTLVKKFQDYFGLDRNFSENNLRLVDQILKAVSGQHRELDLNAAGLYKPYCNEQYPSYSVIQMAKSLNIPFVYGSDAHSIAEVGQGYNGVISLVE</sequence>
<dbReference type="EC" id="3.1.3.15" evidence="3 8"/>